<dbReference type="RefSeq" id="WP_201091066.1">
    <property type="nucleotide sequence ID" value="NZ_CP067393.1"/>
</dbReference>
<feature type="domain" description="DUF4123" evidence="1">
    <location>
        <begin position="26"/>
        <end position="143"/>
    </location>
</feature>
<gene>
    <name evidence="2" type="ORF">JHT90_11445</name>
</gene>
<protein>
    <submittedName>
        <fullName evidence="2">DUF4123 domain-containing protein</fullName>
    </submittedName>
</protein>
<name>A0A974RWD3_9GAMM</name>
<reference evidence="2 3" key="1">
    <citation type="submission" date="2021-01" db="EMBL/GenBank/DDBJ databases">
        <title>Entomomonas sp. F2A isolated from a house cricket (Acheta domesticus).</title>
        <authorList>
            <person name="Spergser J."/>
            <person name="Busse H.-J."/>
        </authorList>
    </citation>
    <scope>NUCLEOTIDE SEQUENCE [LARGE SCALE GENOMIC DNA]</scope>
    <source>
        <strain evidence="2 3">F2A</strain>
    </source>
</reference>
<proteinExistence type="predicted"/>
<organism evidence="2 3">
    <name type="scientific">Entomomonas asaccharolytica</name>
    <dbReference type="NCBI Taxonomy" id="2785331"/>
    <lineage>
        <taxon>Bacteria</taxon>
        <taxon>Pseudomonadati</taxon>
        <taxon>Pseudomonadota</taxon>
        <taxon>Gammaproteobacteria</taxon>
        <taxon>Pseudomonadales</taxon>
        <taxon>Pseudomonadaceae</taxon>
        <taxon>Entomomonas</taxon>
    </lineage>
</organism>
<evidence type="ECO:0000259" key="1">
    <source>
        <dbReference type="Pfam" id="PF13503"/>
    </source>
</evidence>
<accession>A0A974RWD3</accession>
<dbReference type="InterPro" id="IPR025391">
    <property type="entry name" value="DUF4123"/>
</dbReference>
<dbReference type="EMBL" id="CP067393">
    <property type="protein sequence ID" value="QQP84997.1"/>
    <property type="molecule type" value="Genomic_DNA"/>
</dbReference>
<dbReference type="Pfam" id="PF13503">
    <property type="entry name" value="DUF4123"/>
    <property type="match status" value="1"/>
</dbReference>
<dbReference type="AlphaFoldDB" id="A0A974RWD3"/>
<dbReference type="Proteomes" id="UP000595278">
    <property type="component" value="Chromosome"/>
</dbReference>
<dbReference type="KEGG" id="eaz:JHT90_11445"/>
<sequence>MQESINRLIAQSKSAKPQFAANLNTWFLLDKVRGEKTLPAFYQGGNSGLIANIDYLVMGTDHADLLEASPLLIKLNHTQLTESLYQHIQQERSGLFIQAKDDNILPHLQYLFIMQSKEQGQVYARYYDSIFWTTLQLSLADQQSAIWGNLQKVYTLAPDSNDKQLNFFNWTTPNPGINKTTTPPTEPIYLSSDFVEVNETIQLYYLLSKACYQQQLTIPQDRLSNALLNFRTIVKTGINQIHLLEKLAKLCIEQNNLALIPEVQQILQQADLPDYDKVEQLVDLYKGN</sequence>
<evidence type="ECO:0000313" key="2">
    <source>
        <dbReference type="EMBL" id="QQP84997.1"/>
    </source>
</evidence>
<keyword evidence="3" id="KW-1185">Reference proteome</keyword>
<evidence type="ECO:0000313" key="3">
    <source>
        <dbReference type="Proteomes" id="UP000595278"/>
    </source>
</evidence>